<evidence type="ECO:0000313" key="1">
    <source>
        <dbReference type="EMBL" id="CAH1957652.1"/>
    </source>
</evidence>
<proteinExistence type="predicted"/>
<organism evidence="1 2">
    <name type="scientific">Acanthoscelides obtectus</name>
    <name type="common">Bean weevil</name>
    <name type="synonym">Bruchus obtectus</name>
    <dbReference type="NCBI Taxonomy" id="200917"/>
    <lineage>
        <taxon>Eukaryota</taxon>
        <taxon>Metazoa</taxon>
        <taxon>Ecdysozoa</taxon>
        <taxon>Arthropoda</taxon>
        <taxon>Hexapoda</taxon>
        <taxon>Insecta</taxon>
        <taxon>Pterygota</taxon>
        <taxon>Neoptera</taxon>
        <taxon>Endopterygota</taxon>
        <taxon>Coleoptera</taxon>
        <taxon>Polyphaga</taxon>
        <taxon>Cucujiformia</taxon>
        <taxon>Chrysomeloidea</taxon>
        <taxon>Chrysomelidae</taxon>
        <taxon>Bruchinae</taxon>
        <taxon>Bruchini</taxon>
        <taxon>Acanthoscelides</taxon>
    </lineage>
</organism>
<dbReference type="AlphaFoldDB" id="A0A9P0JPY3"/>
<dbReference type="Proteomes" id="UP001152888">
    <property type="component" value="Unassembled WGS sequence"/>
</dbReference>
<sequence length="42" mass="5108">MDSVLMRHIDIHRCEVNSEIPADTRRYPNEQWRPSIRNNMLL</sequence>
<reference evidence="1" key="1">
    <citation type="submission" date="2022-03" db="EMBL/GenBank/DDBJ databases">
        <authorList>
            <person name="Sayadi A."/>
        </authorList>
    </citation>
    <scope>NUCLEOTIDE SEQUENCE</scope>
</reference>
<dbReference type="EMBL" id="CAKOFQ010006672">
    <property type="protein sequence ID" value="CAH1957652.1"/>
    <property type="molecule type" value="Genomic_DNA"/>
</dbReference>
<keyword evidence="2" id="KW-1185">Reference proteome</keyword>
<evidence type="ECO:0000313" key="2">
    <source>
        <dbReference type="Proteomes" id="UP001152888"/>
    </source>
</evidence>
<name>A0A9P0JPY3_ACAOB</name>
<accession>A0A9P0JPY3</accession>
<comment type="caution">
    <text evidence="1">The sequence shown here is derived from an EMBL/GenBank/DDBJ whole genome shotgun (WGS) entry which is preliminary data.</text>
</comment>
<protein>
    <submittedName>
        <fullName evidence="1">Uncharacterized protein</fullName>
    </submittedName>
</protein>
<gene>
    <name evidence="1" type="ORF">ACAOBT_LOCUS2225</name>
</gene>